<protein>
    <submittedName>
        <fullName evidence="3">Pentatricopeptide repeat-containing protein, mitochondrial</fullName>
    </submittedName>
</protein>
<sequence length="205" mass="23643">MILHVRRLVNVYNFDVLPLETHLVCSCVSKIYSHYVSTSRSLSVECYPSTSKASPDQAVKCVDFLRKHDADVVIPKVLAAKNEDEVFQYLVHDPGCNTIQITHSLVTRLLHRFQDDWKSALGVFRWVETCPAYKPSPELYDKLVDILGKMKQWEQMRALLEEMRENHLVSLNTIAKVMRRFSGAGDWRDAVKTFDELENFGLVKI</sequence>
<gene>
    <name evidence="3" type="ORF">Sradi_1786500</name>
</gene>
<reference evidence="3" key="1">
    <citation type="submission" date="2020-06" db="EMBL/GenBank/DDBJ databases">
        <authorList>
            <person name="Li T."/>
            <person name="Hu X."/>
            <person name="Zhang T."/>
            <person name="Song X."/>
            <person name="Zhang H."/>
            <person name="Dai N."/>
            <person name="Sheng W."/>
            <person name="Hou X."/>
            <person name="Wei L."/>
        </authorList>
    </citation>
    <scope>NUCLEOTIDE SEQUENCE</scope>
    <source>
        <strain evidence="3">G02</strain>
        <tissue evidence="3">Leaf</tissue>
    </source>
</reference>
<dbReference type="PANTHER" id="PTHR47003">
    <property type="entry name" value="OS01G0970900 PROTEIN"/>
    <property type="match status" value="1"/>
</dbReference>
<dbReference type="PANTHER" id="PTHR47003:SF11">
    <property type="entry name" value="PPR SUPERFAMILY PROTEIN"/>
    <property type="match status" value="1"/>
</dbReference>
<dbReference type="PROSITE" id="PS51375">
    <property type="entry name" value="PPR"/>
    <property type="match status" value="1"/>
</dbReference>
<evidence type="ECO:0000256" key="1">
    <source>
        <dbReference type="ARBA" id="ARBA00022737"/>
    </source>
</evidence>
<accession>A0AAW2TYR8</accession>
<feature type="repeat" description="PPR" evidence="2">
    <location>
        <begin position="136"/>
        <end position="170"/>
    </location>
</feature>
<dbReference type="InterPro" id="IPR044578">
    <property type="entry name" value="BIR6-like"/>
</dbReference>
<reference evidence="3" key="2">
    <citation type="journal article" date="2024" name="Plant">
        <title>Genomic evolution and insights into agronomic trait innovations of Sesamum species.</title>
        <authorList>
            <person name="Miao H."/>
            <person name="Wang L."/>
            <person name="Qu L."/>
            <person name="Liu H."/>
            <person name="Sun Y."/>
            <person name="Le M."/>
            <person name="Wang Q."/>
            <person name="Wei S."/>
            <person name="Zheng Y."/>
            <person name="Lin W."/>
            <person name="Duan Y."/>
            <person name="Cao H."/>
            <person name="Xiong S."/>
            <person name="Wang X."/>
            <person name="Wei L."/>
            <person name="Li C."/>
            <person name="Ma Q."/>
            <person name="Ju M."/>
            <person name="Zhao R."/>
            <person name="Li G."/>
            <person name="Mu C."/>
            <person name="Tian Q."/>
            <person name="Mei H."/>
            <person name="Zhang T."/>
            <person name="Gao T."/>
            <person name="Zhang H."/>
        </authorList>
    </citation>
    <scope>NUCLEOTIDE SEQUENCE</scope>
    <source>
        <strain evidence="3">G02</strain>
    </source>
</reference>
<dbReference type="InterPro" id="IPR011990">
    <property type="entry name" value="TPR-like_helical_dom_sf"/>
</dbReference>
<dbReference type="AlphaFoldDB" id="A0AAW2TYR8"/>
<dbReference type="Gene3D" id="1.25.40.10">
    <property type="entry name" value="Tetratricopeptide repeat domain"/>
    <property type="match status" value="1"/>
</dbReference>
<dbReference type="EMBL" id="JACGWJ010000007">
    <property type="protein sequence ID" value="KAL0408521.1"/>
    <property type="molecule type" value="Genomic_DNA"/>
</dbReference>
<name>A0AAW2TYR8_SESRA</name>
<keyword evidence="1" id="KW-0677">Repeat</keyword>
<dbReference type="InterPro" id="IPR002885">
    <property type="entry name" value="PPR_rpt"/>
</dbReference>
<dbReference type="NCBIfam" id="TIGR00756">
    <property type="entry name" value="PPR"/>
    <property type="match status" value="1"/>
</dbReference>
<proteinExistence type="predicted"/>
<dbReference type="GO" id="GO:0008380">
    <property type="term" value="P:RNA splicing"/>
    <property type="evidence" value="ECO:0007669"/>
    <property type="project" value="InterPro"/>
</dbReference>
<evidence type="ECO:0000256" key="2">
    <source>
        <dbReference type="PROSITE-ProRule" id="PRU00708"/>
    </source>
</evidence>
<organism evidence="3">
    <name type="scientific">Sesamum radiatum</name>
    <name type="common">Black benniseed</name>
    <dbReference type="NCBI Taxonomy" id="300843"/>
    <lineage>
        <taxon>Eukaryota</taxon>
        <taxon>Viridiplantae</taxon>
        <taxon>Streptophyta</taxon>
        <taxon>Embryophyta</taxon>
        <taxon>Tracheophyta</taxon>
        <taxon>Spermatophyta</taxon>
        <taxon>Magnoliopsida</taxon>
        <taxon>eudicotyledons</taxon>
        <taxon>Gunneridae</taxon>
        <taxon>Pentapetalae</taxon>
        <taxon>asterids</taxon>
        <taxon>lamiids</taxon>
        <taxon>Lamiales</taxon>
        <taxon>Pedaliaceae</taxon>
        <taxon>Sesamum</taxon>
    </lineage>
</organism>
<evidence type="ECO:0000313" key="3">
    <source>
        <dbReference type="EMBL" id="KAL0408521.1"/>
    </source>
</evidence>
<comment type="caution">
    <text evidence="3">The sequence shown here is derived from an EMBL/GenBank/DDBJ whole genome shotgun (WGS) entry which is preliminary data.</text>
</comment>